<name>A0AAE3DST6_9FIRM</name>
<proteinExistence type="inferred from homology"/>
<evidence type="ECO:0000256" key="4">
    <source>
        <dbReference type="ARBA" id="ARBA00022807"/>
    </source>
</evidence>
<dbReference type="PANTHER" id="PTHR47053:SF1">
    <property type="entry name" value="MUREIN DD-ENDOPEPTIDASE MEPH-RELATED"/>
    <property type="match status" value="1"/>
</dbReference>
<dbReference type="InterPro" id="IPR051202">
    <property type="entry name" value="Peptidase_C40"/>
</dbReference>
<feature type="domain" description="NlpC/P60" evidence="5">
    <location>
        <begin position="175"/>
        <end position="297"/>
    </location>
</feature>
<keyword evidence="4" id="KW-0788">Thiol protease</keyword>
<reference evidence="6 7" key="1">
    <citation type="submission" date="2021-10" db="EMBL/GenBank/DDBJ databases">
        <title>Anaerobic single-cell dispensing facilitates the cultivation of human gut bacteria.</title>
        <authorList>
            <person name="Afrizal A."/>
        </authorList>
    </citation>
    <scope>NUCLEOTIDE SEQUENCE [LARGE SCALE GENOMIC DNA]</scope>
    <source>
        <strain evidence="6 7">CLA-AA-H277</strain>
    </source>
</reference>
<dbReference type="Gene3D" id="2.30.30.40">
    <property type="entry name" value="SH3 Domains"/>
    <property type="match status" value="1"/>
</dbReference>
<dbReference type="Gene3D" id="3.90.1720.10">
    <property type="entry name" value="endopeptidase domain like (from Nostoc punctiforme)"/>
    <property type="match status" value="1"/>
</dbReference>
<comment type="similarity">
    <text evidence="1">Belongs to the peptidase C40 family.</text>
</comment>
<organism evidence="6 7">
    <name type="scientific">Fusicatenibacter faecihominis</name>
    <dbReference type="NCBI Taxonomy" id="2881276"/>
    <lineage>
        <taxon>Bacteria</taxon>
        <taxon>Bacillati</taxon>
        <taxon>Bacillota</taxon>
        <taxon>Clostridia</taxon>
        <taxon>Lachnospirales</taxon>
        <taxon>Lachnospiraceae</taxon>
        <taxon>Fusicatenibacter</taxon>
    </lineage>
</organism>
<protein>
    <submittedName>
        <fullName evidence="6">C40 family peptidase</fullName>
    </submittedName>
</protein>
<dbReference type="AlphaFoldDB" id="A0AAE3DST6"/>
<evidence type="ECO:0000256" key="3">
    <source>
        <dbReference type="ARBA" id="ARBA00022801"/>
    </source>
</evidence>
<evidence type="ECO:0000259" key="5">
    <source>
        <dbReference type="PROSITE" id="PS51935"/>
    </source>
</evidence>
<dbReference type="InterPro" id="IPR010466">
    <property type="entry name" value="DUF1058"/>
</dbReference>
<dbReference type="Pfam" id="PF06347">
    <property type="entry name" value="SH3_4"/>
    <property type="match status" value="1"/>
</dbReference>
<accession>A0AAE3DST6</accession>
<dbReference type="SUPFAM" id="SSF54001">
    <property type="entry name" value="Cysteine proteinases"/>
    <property type="match status" value="1"/>
</dbReference>
<dbReference type="Proteomes" id="UP001197875">
    <property type="component" value="Unassembled WGS sequence"/>
</dbReference>
<evidence type="ECO:0000256" key="1">
    <source>
        <dbReference type="ARBA" id="ARBA00007074"/>
    </source>
</evidence>
<dbReference type="GO" id="GO:0006508">
    <property type="term" value="P:proteolysis"/>
    <property type="evidence" value="ECO:0007669"/>
    <property type="project" value="UniProtKB-KW"/>
</dbReference>
<dbReference type="EMBL" id="JAJEPR010000010">
    <property type="protein sequence ID" value="MCC2189714.1"/>
    <property type="molecule type" value="Genomic_DNA"/>
</dbReference>
<keyword evidence="3" id="KW-0378">Hydrolase</keyword>
<keyword evidence="2" id="KW-0645">Protease</keyword>
<gene>
    <name evidence="6" type="ORF">LKD71_07840</name>
</gene>
<dbReference type="PROSITE" id="PS51935">
    <property type="entry name" value="NLPC_P60"/>
    <property type="match status" value="1"/>
</dbReference>
<sequence>MERQLAVVTAEHAYLRSGAGETDGSNQTGIEDEIFSGWAVEILEEDPEKAFVKVLTHYGYEGYVRKTELRPMTKEELKERQEKSRFYRIGISEADLLDRPKVQGLPLELLLKNAIVEYLEDAPEGWCRVRSAAGREGYIHQENLRERREDDGFLLTEDRVDYFAKRREALAVSEEAFREGIVASAREFLGTQYRWGGKSSQGIDCSGLAFMSYLDNGLLIYRDASIEAGYPVKKIPVDALKKGDLIFFPGHVAIYLGEDRYIHSTGYAKTPCVTINSFRKEDPDFRADLVNKITECGSVFA</sequence>
<dbReference type="InterPro" id="IPR000064">
    <property type="entry name" value="NLP_P60_dom"/>
</dbReference>
<comment type="caution">
    <text evidence="6">The sequence shown here is derived from an EMBL/GenBank/DDBJ whole genome shotgun (WGS) entry which is preliminary data.</text>
</comment>
<dbReference type="RefSeq" id="WP_227614997.1">
    <property type="nucleotide sequence ID" value="NZ_JAJEPR010000010.1"/>
</dbReference>
<evidence type="ECO:0000256" key="2">
    <source>
        <dbReference type="ARBA" id="ARBA00022670"/>
    </source>
</evidence>
<evidence type="ECO:0000313" key="7">
    <source>
        <dbReference type="Proteomes" id="UP001197875"/>
    </source>
</evidence>
<dbReference type="Pfam" id="PF00877">
    <property type="entry name" value="NLPC_P60"/>
    <property type="match status" value="1"/>
</dbReference>
<dbReference type="GO" id="GO:0008234">
    <property type="term" value="F:cysteine-type peptidase activity"/>
    <property type="evidence" value="ECO:0007669"/>
    <property type="project" value="UniProtKB-KW"/>
</dbReference>
<dbReference type="PANTHER" id="PTHR47053">
    <property type="entry name" value="MUREIN DD-ENDOPEPTIDASE MEPH-RELATED"/>
    <property type="match status" value="1"/>
</dbReference>
<evidence type="ECO:0000313" key="6">
    <source>
        <dbReference type="EMBL" id="MCC2189714.1"/>
    </source>
</evidence>
<keyword evidence="7" id="KW-1185">Reference proteome</keyword>
<dbReference type="InterPro" id="IPR038765">
    <property type="entry name" value="Papain-like_cys_pep_sf"/>
</dbReference>